<dbReference type="EMBL" id="NAJQ01000292">
    <property type="protein sequence ID" value="TKA72805.1"/>
    <property type="molecule type" value="Genomic_DNA"/>
</dbReference>
<keyword evidence="3" id="KW-1185">Reference proteome</keyword>
<dbReference type="AlphaFoldDB" id="A0A4U0XE09"/>
<proteinExistence type="predicted"/>
<evidence type="ECO:0000256" key="1">
    <source>
        <dbReference type="SAM" id="MobiDB-lite"/>
    </source>
</evidence>
<organism evidence="2 3">
    <name type="scientific">Friedmanniomyces simplex</name>
    <dbReference type="NCBI Taxonomy" id="329884"/>
    <lineage>
        <taxon>Eukaryota</taxon>
        <taxon>Fungi</taxon>
        <taxon>Dikarya</taxon>
        <taxon>Ascomycota</taxon>
        <taxon>Pezizomycotina</taxon>
        <taxon>Dothideomycetes</taxon>
        <taxon>Dothideomycetidae</taxon>
        <taxon>Mycosphaerellales</taxon>
        <taxon>Teratosphaeriaceae</taxon>
        <taxon>Friedmanniomyces</taxon>
    </lineage>
</organism>
<gene>
    <name evidence="2" type="ORF">B0A55_09530</name>
</gene>
<dbReference type="OrthoDB" id="10430807at2759"/>
<name>A0A4U0XE09_9PEZI</name>
<protein>
    <submittedName>
        <fullName evidence="2">Uncharacterized protein</fullName>
    </submittedName>
</protein>
<comment type="caution">
    <text evidence="2">The sequence shown here is derived from an EMBL/GenBank/DDBJ whole genome shotgun (WGS) entry which is preliminary data.</text>
</comment>
<sequence length="119" mass="13566">MIHAGSCGPEQDHFARTTVKAEMEGDTLQQGPTQMVDSLVALYREKDVHAANALQARGQIERDEVDVARLWMAAARYQEAARKRTDMIKREKQRESENVDRVALKVKEIGDLQRQLYPT</sequence>
<evidence type="ECO:0000313" key="3">
    <source>
        <dbReference type="Proteomes" id="UP000309340"/>
    </source>
</evidence>
<dbReference type="Proteomes" id="UP000309340">
    <property type="component" value="Unassembled WGS sequence"/>
</dbReference>
<reference evidence="2 3" key="1">
    <citation type="submission" date="2017-03" db="EMBL/GenBank/DDBJ databases">
        <title>Genomes of endolithic fungi from Antarctica.</title>
        <authorList>
            <person name="Coleine C."/>
            <person name="Masonjones S."/>
            <person name="Stajich J.E."/>
        </authorList>
    </citation>
    <scope>NUCLEOTIDE SEQUENCE [LARGE SCALE GENOMIC DNA]</scope>
    <source>
        <strain evidence="2 3">CCFEE 5184</strain>
    </source>
</reference>
<evidence type="ECO:0000313" key="2">
    <source>
        <dbReference type="EMBL" id="TKA72805.1"/>
    </source>
</evidence>
<feature type="region of interest" description="Disordered" evidence="1">
    <location>
        <begin position="1"/>
        <end position="31"/>
    </location>
</feature>
<feature type="compositionally biased region" description="Basic and acidic residues" evidence="1">
    <location>
        <begin position="10"/>
        <end position="23"/>
    </location>
</feature>
<accession>A0A4U0XE09</accession>